<evidence type="ECO:0000256" key="3">
    <source>
        <dbReference type="ARBA" id="ARBA00023163"/>
    </source>
</evidence>
<sequence length="198" mass="21196">MSGRKQFDVDEALDKAMRQFWEHGFAETSIDTLGKAMGLGRGSLYGTFGDKDALFRQALVRYSASYEHRYDLALAEHPDDPVAAIEAFFGVILDRIADPDVPGGCLVIQSAAQGSALSPEARDAVRGALTAQRRRVRRALEPASATVDASVLDDLALLVTGVQQAIVVQSRSAASPEELRSLARTAVDAVATALDKAH</sequence>
<evidence type="ECO:0000313" key="6">
    <source>
        <dbReference type="EMBL" id="MTD54475.1"/>
    </source>
</evidence>
<protein>
    <submittedName>
        <fullName evidence="6">TetR family transcriptional regulator</fullName>
    </submittedName>
</protein>
<dbReference type="Pfam" id="PF00440">
    <property type="entry name" value="TetR_N"/>
    <property type="match status" value="1"/>
</dbReference>
<gene>
    <name evidence="6" type="ORF">GKO32_10875</name>
</gene>
<feature type="domain" description="HTH tetR-type" evidence="5">
    <location>
        <begin position="6"/>
        <end position="66"/>
    </location>
</feature>
<feature type="DNA-binding region" description="H-T-H motif" evidence="4">
    <location>
        <begin position="29"/>
        <end position="48"/>
    </location>
</feature>
<dbReference type="GO" id="GO:0003677">
    <property type="term" value="F:DNA binding"/>
    <property type="evidence" value="ECO:0007669"/>
    <property type="project" value="UniProtKB-UniRule"/>
</dbReference>
<keyword evidence="2 4" id="KW-0238">DNA-binding</keyword>
<dbReference type="InterPro" id="IPR036271">
    <property type="entry name" value="Tet_transcr_reg_TetR-rel_C_sf"/>
</dbReference>
<accession>A0A6N7YNC2</accession>
<evidence type="ECO:0000259" key="5">
    <source>
        <dbReference type="PROSITE" id="PS50977"/>
    </source>
</evidence>
<keyword evidence="3" id="KW-0804">Transcription</keyword>
<reference evidence="6 7" key="1">
    <citation type="submission" date="2019-11" db="EMBL/GenBank/DDBJ databases">
        <title>Draft genome of Amycolatopsis RM579.</title>
        <authorList>
            <person name="Duangmal K."/>
            <person name="Mingma R."/>
        </authorList>
    </citation>
    <scope>NUCLEOTIDE SEQUENCE [LARGE SCALE GENOMIC DNA]</scope>
    <source>
        <strain evidence="6 7">RM579</strain>
    </source>
</reference>
<dbReference type="EMBL" id="WMBA01000012">
    <property type="protein sequence ID" value="MTD54475.1"/>
    <property type="molecule type" value="Genomic_DNA"/>
</dbReference>
<evidence type="ECO:0000313" key="7">
    <source>
        <dbReference type="Proteomes" id="UP000440096"/>
    </source>
</evidence>
<comment type="caution">
    <text evidence="6">The sequence shown here is derived from an EMBL/GenBank/DDBJ whole genome shotgun (WGS) entry which is preliminary data.</text>
</comment>
<dbReference type="InterPro" id="IPR001647">
    <property type="entry name" value="HTH_TetR"/>
</dbReference>
<dbReference type="Pfam" id="PF16925">
    <property type="entry name" value="TetR_C_13"/>
    <property type="match status" value="1"/>
</dbReference>
<proteinExistence type="predicted"/>
<keyword evidence="1" id="KW-0805">Transcription regulation</keyword>
<evidence type="ECO:0000256" key="4">
    <source>
        <dbReference type="PROSITE-ProRule" id="PRU00335"/>
    </source>
</evidence>
<keyword evidence="7" id="KW-1185">Reference proteome</keyword>
<dbReference type="AlphaFoldDB" id="A0A6N7YNC2"/>
<dbReference type="InterPro" id="IPR009057">
    <property type="entry name" value="Homeodomain-like_sf"/>
</dbReference>
<dbReference type="SUPFAM" id="SSF48498">
    <property type="entry name" value="Tetracyclin repressor-like, C-terminal domain"/>
    <property type="match status" value="1"/>
</dbReference>
<dbReference type="Proteomes" id="UP000440096">
    <property type="component" value="Unassembled WGS sequence"/>
</dbReference>
<dbReference type="PROSITE" id="PS50977">
    <property type="entry name" value="HTH_TETR_2"/>
    <property type="match status" value="1"/>
</dbReference>
<name>A0A6N7YNC2_9PSEU</name>
<dbReference type="SUPFAM" id="SSF46689">
    <property type="entry name" value="Homeodomain-like"/>
    <property type="match status" value="1"/>
</dbReference>
<evidence type="ECO:0000256" key="1">
    <source>
        <dbReference type="ARBA" id="ARBA00023015"/>
    </source>
</evidence>
<evidence type="ECO:0000256" key="2">
    <source>
        <dbReference type="ARBA" id="ARBA00023125"/>
    </source>
</evidence>
<dbReference type="Gene3D" id="1.10.357.10">
    <property type="entry name" value="Tetracycline Repressor, domain 2"/>
    <property type="match status" value="1"/>
</dbReference>
<organism evidence="6 7">
    <name type="scientific">Amycolatopsis pithecellobii</name>
    <dbReference type="NCBI Taxonomy" id="664692"/>
    <lineage>
        <taxon>Bacteria</taxon>
        <taxon>Bacillati</taxon>
        <taxon>Actinomycetota</taxon>
        <taxon>Actinomycetes</taxon>
        <taxon>Pseudonocardiales</taxon>
        <taxon>Pseudonocardiaceae</taxon>
        <taxon>Amycolatopsis</taxon>
    </lineage>
</organism>
<dbReference type="InterPro" id="IPR011075">
    <property type="entry name" value="TetR_C"/>
</dbReference>
<dbReference type="Gene3D" id="1.10.10.60">
    <property type="entry name" value="Homeodomain-like"/>
    <property type="match status" value="1"/>
</dbReference>
<dbReference type="PANTHER" id="PTHR47506:SF1">
    <property type="entry name" value="HTH-TYPE TRANSCRIPTIONAL REGULATOR YJDC"/>
    <property type="match status" value="1"/>
</dbReference>
<dbReference type="PANTHER" id="PTHR47506">
    <property type="entry name" value="TRANSCRIPTIONAL REGULATORY PROTEIN"/>
    <property type="match status" value="1"/>
</dbReference>
<dbReference type="RefSeq" id="WP_312867791.1">
    <property type="nucleotide sequence ID" value="NZ_WMBA01000012.1"/>
</dbReference>